<gene>
    <name evidence="1" type="ORF">TR105576</name>
</gene>
<name>A0A0X3PNK1_SCHSO</name>
<proteinExistence type="predicted"/>
<sequence>FLRLSKNFLVYQFRNAHERQKGIESLNIRETDTKATKTVHGMMHWDTSGRPHADREKKQTEIITFTRLRSAMRCLAWLSDLWLRSGAPVRKGVGSYPSSRQGTPQFGDKGEHQCMTIVWTNS</sequence>
<accession>A0A0X3PNK1</accession>
<feature type="non-terminal residue" evidence="1">
    <location>
        <position position="1"/>
    </location>
</feature>
<protein>
    <submittedName>
        <fullName evidence="1">Uncharacterized protein</fullName>
    </submittedName>
</protein>
<organism evidence="1">
    <name type="scientific">Schistocephalus solidus</name>
    <name type="common">Tapeworm</name>
    <dbReference type="NCBI Taxonomy" id="70667"/>
    <lineage>
        <taxon>Eukaryota</taxon>
        <taxon>Metazoa</taxon>
        <taxon>Spiralia</taxon>
        <taxon>Lophotrochozoa</taxon>
        <taxon>Platyhelminthes</taxon>
        <taxon>Cestoda</taxon>
        <taxon>Eucestoda</taxon>
        <taxon>Diphyllobothriidea</taxon>
        <taxon>Diphyllobothriidae</taxon>
        <taxon>Schistocephalus</taxon>
    </lineage>
</organism>
<dbReference type="AlphaFoldDB" id="A0A0X3PNK1"/>
<evidence type="ECO:0000313" key="1">
    <source>
        <dbReference type="EMBL" id="JAP48816.1"/>
    </source>
</evidence>
<reference evidence="1" key="1">
    <citation type="submission" date="2016-01" db="EMBL/GenBank/DDBJ databases">
        <title>Reference transcriptome for the parasite Schistocephalus solidus: insights into the molecular evolution of parasitism.</title>
        <authorList>
            <person name="Hebert F.O."/>
            <person name="Grambauer S."/>
            <person name="Barber I."/>
            <person name="Landry C.R."/>
            <person name="Aubin-Horth N."/>
        </authorList>
    </citation>
    <scope>NUCLEOTIDE SEQUENCE</scope>
</reference>
<dbReference type="EMBL" id="GEEE01014409">
    <property type="protein sequence ID" value="JAP48816.1"/>
    <property type="molecule type" value="Transcribed_RNA"/>
</dbReference>